<dbReference type="InterPro" id="IPR036962">
    <property type="entry name" value="Glyco_hydro_3_N_sf"/>
</dbReference>
<keyword evidence="8" id="KW-0326">Glycosidase</keyword>
<dbReference type="InterPro" id="IPR036881">
    <property type="entry name" value="Glyco_hydro_3_C_sf"/>
</dbReference>
<protein>
    <recommendedName>
        <fullName evidence="11">xylan 1,4-beta-xylosidase</fullName>
        <ecNumber evidence="11">3.2.1.37</ecNumber>
    </recommendedName>
</protein>
<feature type="chain" id="PRO_5042993385" description="xylan 1,4-beta-xylosidase" evidence="12">
    <location>
        <begin position="17"/>
        <end position="1147"/>
    </location>
</feature>
<comment type="caution">
    <text evidence="15">The sequence shown here is derived from an EMBL/GenBank/DDBJ whole genome shotgun (WGS) entry which is preliminary data.</text>
</comment>
<feature type="signal peptide" evidence="12">
    <location>
        <begin position="1"/>
        <end position="16"/>
    </location>
</feature>
<accession>A0AAN6REL2</accession>
<reference evidence="15 16" key="1">
    <citation type="submission" date="2021-02" db="EMBL/GenBank/DDBJ databases">
        <title>Genome assembly of Pseudopithomyces chartarum.</title>
        <authorList>
            <person name="Jauregui R."/>
            <person name="Singh J."/>
            <person name="Voisey C."/>
        </authorList>
    </citation>
    <scope>NUCLEOTIDE SEQUENCE [LARGE SCALE GENOMIC DNA]</scope>
    <source>
        <strain evidence="15 16">AGR01</strain>
    </source>
</reference>
<keyword evidence="16" id="KW-1185">Reference proteome</keyword>
<dbReference type="Gene3D" id="2.60.120.330">
    <property type="entry name" value="B-lactam Antibiotic, Isopenicillin N Synthase, Chain"/>
    <property type="match status" value="1"/>
</dbReference>
<keyword evidence="9" id="KW-0624">Polysaccharide degradation</keyword>
<dbReference type="Pfam" id="PF01915">
    <property type="entry name" value="Glyco_hydro_3_C"/>
    <property type="match status" value="1"/>
</dbReference>
<dbReference type="Gene3D" id="3.40.50.1700">
    <property type="entry name" value="Glycoside hydrolase family 3 C-terminal domain"/>
    <property type="match status" value="2"/>
</dbReference>
<comment type="catalytic activity">
    <reaction evidence="10">
        <text>Hydrolysis of (1-&gt;4)-beta-D-xylans, to remove successive D-xylose residues from the non-reducing termini.</text>
        <dbReference type="EC" id="3.2.1.37"/>
    </reaction>
</comment>
<dbReference type="Pfam" id="PF14310">
    <property type="entry name" value="Fn3-like"/>
    <property type="match status" value="1"/>
</dbReference>
<evidence type="ECO:0000256" key="6">
    <source>
        <dbReference type="ARBA" id="ARBA00023180"/>
    </source>
</evidence>
<evidence type="ECO:0000313" key="16">
    <source>
        <dbReference type="Proteomes" id="UP001280581"/>
    </source>
</evidence>
<comment type="pathway">
    <text evidence="1">Glycan degradation; xylan degradation.</text>
</comment>
<dbReference type="Pfam" id="PF03171">
    <property type="entry name" value="2OG-FeII_Oxy"/>
    <property type="match status" value="1"/>
</dbReference>
<gene>
    <name evidence="15" type="ORF">GRF29_213g910666</name>
</gene>
<dbReference type="InterPro" id="IPR027443">
    <property type="entry name" value="IPNS-like_sf"/>
</dbReference>
<dbReference type="Pfam" id="PF00933">
    <property type="entry name" value="Glyco_hydro_3"/>
    <property type="match status" value="1"/>
</dbReference>
<dbReference type="EC" id="3.2.1.37" evidence="11"/>
<dbReference type="Gene3D" id="3.20.20.300">
    <property type="entry name" value="Glycoside hydrolase, family 3, N-terminal domain"/>
    <property type="match status" value="1"/>
</dbReference>
<feature type="domain" description="Fe2OG dioxygenase" evidence="13">
    <location>
        <begin position="996"/>
        <end position="1105"/>
    </location>
</feature>
<dbReference type="GO" id="GO:0009044">
    <property type="term" value="F:xylan 1,4-beta-xylosidase activity"/>
    <property type="evidence" value="ECO:0007669"/>
    <property type="project" value="UniProtKB-EC"/>
</dbReference>
<dbReference type="AlphaFoldDB" id="A0AAN6REL2"/>
<dbReference type="PRINTS" id="PR00133">
    <property type="entry name" value="GLHYDRLASE3"/>
</dbReference>
<proteinExistence type="inferred from homology"/>
<evidence type="ECO:0000256" key="10">
    <source>
        <dbReference type="ARBA" id="ARBA00024574"/>
    </source>
</evidence>
<dbReference type="SUPFAM" id="SSF56988">
    <property type="entry name" value="Anthrax protective antigen"/>
    <property type="match status" value="1"/>
</dbReference>
<dbReference type="InterPro" id="IPR044993">
    <property type="entry name" value="BXL"/>
</dbReference>
<comment type="similarity">
    <text evidence="2">Belongs to the glycosyl hydrolase 3 family.</text>
</comment>
<dbReference type="SUPFAM" id="SSF52279">
    <property type="entry name" value="Beta-D-glucan exohydrolase, C-terminal domain"/>
    <property type="match status" value="1"/>
</dbReference>
<dbReference type="GO" id="GO:0046556">
    <property type="term" value="F:alpha-L-arabinofuranosidase activity"/>
    <property type="evidence" value="ECO:0007669"/>
    <property type="project" value="TreeGrafter"/>
</dbReference>
<dbReference type="InterPro" id="IPR037524">
    <property type="entry name" value="PA14/GLEYA"/>
</dbReference>
<dbReference type="SUPFAM" id="SSF51445">
    <property type="entry name" value="(Trans)glycosidases"/>
    <property type="match status" value="1"/>
</dbReference>
<dbReference type="InterPro" id="IPR001764">
    <property type="entry name" value="Glyco_hydro_3_N"/>
</dbReference>
<dbReference type="PROSITE" id="PS51471">
    <property type="entry name" value="FE2OG_OXY"/>
    <property type="match status" value="1"/>
</dbReference>
<evidence type="ECO:0000256" key="11">
    <source>
        <dbReference type="ARBA" id="ARBA00026107"/>
    </source>
</evidence>
<evidence type="ECO:0000259" key="14">
    <source>
        <dbReference type="PROSITE" id="PS51820"/>
    </source>
</evidence>
<evidence type="ECO:0000256" key="4">
    <source>
        <dbReference type="ARBA" id="ARBA00022729"/>
    </source>
</evidence>
<dbReference type="InterPro" id="IPR026891">
    <property type="entry name" value="Fn3-like"/>
</dbReference>
<evidence type="ECO:0000259" key="13">
    <source>
        <dbReference type="PROSITE" id="PS51471"/>
    </source>
</evidence>
<dbReference type="GO" id="GO:0045493">
    <property type="term" value="P:xylan catabolic process"/>
    <property type="evidence" value="ECO:0007669"/>
    <property type="project" value="UniProtKB-KW"/>
</dbReference>
<evidence type="ECO:0000256" key="2">
    <source>
        <dbReference type="ARBA" id="ARBA00005336"/>
    </source>
</evidence>
<sequence length="1147" mass="126669">MKLSLAFSPLILRAFAHQQDDPPHQGRVEAKDAFINDLISKMEITDLVQQLHLTFADNIIGPASDNSLYEHELRFTPNASIGHVHDWYPLNKTYYNNLQRLNVESSRLKIPFLHWAECLHGVGSFNQSMFPQALALSNSWDTDLVHRVGRAIATEARSIGVHACLAPVLDLCKDPRWGRCQEDWGEDKILTSHMGVAFSSGLSKNGSWADSDAVAPVMKHFAAHGSPQGGSNGAPFMGHGNREVLEEHLLPFKSVVDKGGARGVMMAYHELDDVPSHVNPMLYKQLEEWGFDGFVTADDTGMKQLQTGHKVADSPADAIAQYYNAGGMVQFYDYPLYELLGSTKELISNDTVKEDLLKDKVRKVLGVKYDLGLFDNPYIADEVDPYQITLDHIPLTLESAQKSIVLLENRNQTLPLSVDDGSSRTIALIGPYGDTLDYGDYSGQYGMFPVANSTTLQQGILNHLSGTDGKLVTSMGANTWLYNAHYPIPPYHLYTNGSSGGLLATYFADTNFSEPIVQNVETPVGSWGLYPPPGLPSNNFSVVWEGEFESGVDGDVDGWLGVAIGPNTTAKIYVDRELHVDVPLATAGNILSNIPERSYSINNSTQAPPGSEPFTFRQGVKYHIRLEFQTWNLYQKIENLGSLNSQVYLFWNLVDRKSPVEKSVAIAKDADVIVLAVGGAWNSDGESGDRATLGLSANQTALADAMFALGKPVVLVLYGGRPFAIPEYYSRSAAVLDANFPGQSGGQAVADVLFGAVNPGGRLTVSVPVHEGQLPVYYNYKQTAKKKWYTDIESLPYYPFGYGLSYTTFNVSNYKGHTLGGSTQNFTTSDTLVFEADVTNTGPVAGSYVAQVYLLQRVSQISQPLKQLVAFQRVYVEPGETVTAKMEVEVERYLKMLDRIYEWIVERGTYKPEGVAKGDLQGRPDRCEMWTTQKEDILNKIEPNPAPDVMSSHRKVHEAFVRGAHAIEDLVLGQLEHSLRMQPGSLTAMHHIDKETRDQYRMICFPPLADPDRSSSLVPHRDFGSLTILFNILGGLQALPCGKDPETEENWLYIKPVPGCAIINIGDIMVAFSNGALKSPMHRVVPPPGKQASLIRYSLAYFARPEKTTIVKRLDGGNIPQLREGDVEEEFEASDWFAAKIKTISLH</sequence>
<dbReference type="PANTHER" id="PTHR42721:SF3">
    <property type="entry name" value="BETA-D-XYLOSIDASE 5-RELATED"/>
    <property type="match status" value="1"/>
</dbReference>
<evidence type="ECO:0000256" key="7">
    <source>
        <dbReference type="ARBA" id="ARBA00023277"/>
    </source>
</evidence>
<keyword evidence="5" id="KW-0378">Hydrolase</keyword>
<dbReference type="SMART" id="SM01217">
    <property type="entry name" value="Fn3_like"/>
    <property type="match status" value="1"/>
</dbReference>
<dbReference type="SUPFAM" id="SSF51197">
    <property type="entry name" value="Clavaminate synthase-like"/>
    <property type="match status" value="1"/>
</dbReference>
<dbReference type="PANTHER" id="PTHR42721">
    <property type="entry name" value="SUGAR HYDROLASE-RELATED"/>
    <property type="match status" value="1"/>
</dbReference>
<evidence type="ECO:0000256" key="5">
    <source>
        <dbReference type="ARBA" id="ARBA00022801"/>
    </source>
</evidence>
<keyword evidence="7" id="KW-0119">Carbohydrate metabolism</keyword>
<evidence type="ECO:0000256" key="8">
    <source>
        <dbReference type="ARBA" id="ARBA00023295"/>
    </source>
</evidence>
<dbReference type="Proteomes" id="UP001280581">
    <property type="component" value="Unassembled WGS sequence"/>
</dbReference>
<feature type="domain" description="PA14" evidence="14">
    <location>
        <begin position="497"/>
        <end position="668"/>
    </location>
</feature>
<keyword evidence="6" id="KW-0325">Glycoprotein</keyword>
<organism evidence="15 16">
    <name type="scientific">Pseudopithomyces chartarum</name>
    <dbReference type="NCBI Taxonomy" id="1892770"/>
    <lineage>
        <taxon>Eukaryota</taxon>
        <taxon>Fungi</taxon>
        <taxon>Dikarya</taxon>
        <taxon>Ascomycota</taxon>
        <taxon>Pezizomycotina</taxon>
        <taxon>Dothideomycetes</taxon>
        <taxon>Pleosporomycetidae</taxon>
        <taxon>Pleosporales</taxon>
        <taxon>Massarineae</taxon>
        <taxon>Didymosphaeriaceae</taxon>
        <taxon>Pseudopithomyces</taxon>
    </lineage>
</organism>
<dbReference type="GO" id="GO:0031222">
    <property type="term" value="P:arabinan catabolic process"/>
    <property type="evidence" value="ECO:0007669"/>
    <property type="project" value="TreeGrafter"/>
</dbReference>
<dbReference type="InterPro" id="IPR017853">
    <property type="entry name" value="GH"/>
</dbReference>
<dbReference type="PROSITE" id="PS51820">
    <property type="entry name" value="PA14"/>
    <property type="match status" value="1"/>
</dbReference>
<dbReference type="InterPro" id="IPR044861">
    <property type="entry name" value="IPNS-like_FE2OG_OXY"/>
</dbReference>
<dbReference type="InterPro" id="IPR005123">
    <property type="entry name" value="Oxoglu/Fe-dep_dioxygenase_dom"/>
</dbReference>
<evidence type="ECO:0000256" key="9">
    <source>
        <dbReference type="ARBA" id="ARBA00023326"/>
    </source>
</evidence>
<evidence type="ECO:0000256" key="12">
    <source>
        <dbReference type="SAM" id="SignalP"/>
    </source>
</evidence>
<dbReference type="EMBL" id="WVTA01000017">
    <property type="protein sequence ID" value="KAK3201053.1"/>
    <property type="molecule type" value="Genomic_DNA"/>
</dbReference>
<name>A0AAN6REL2_9PLEO</name>
<keyword evidence="3" id="KW-0858">Xylan degradation</keyword>
<evidence type="ECO:0000256" key="1">
    <source>
        <dbReference type="ARBA" id="ARBA00004851"/>
    </source>
</evidence>
<dbReference type="InterPro" id="IPR002772">
    <property type="entry name" value="Glyco_hydro_3_C"/>
</dbReference>
<evidence type="ECO:0000256" key="3">
    <source>
        <dbReference type="ARBA" id="ARBA00022651"/>
    </source>
</evidence>
<evidence type="ECO:0000313" key="15">
    <source>
        <dbReference type="EMBL" id="KAK3201053.1"/>
    </source>
</evidence>
<keyword evidence="4 12" id="KW-0732">Signal</keyword>